<organism evidence="1 2">
    <name type="scientific">Dreissena polymorpha</name>
    <name type="common">Zebra mussel</name>
    <name type="synonym">Mytilus polymorpha</name>
    <dbReference type="NCBI Taxonomy" id="45954"/>
    <lineage>
        <taxon>Eukaryota</taxon>
        <taxon>Metazoa</taxon>
        <taxon>Spiralia</taxon>
        <taxon>Lophotrochozoa</taxon>
        <taxon>Mollusca</taxon>
        <taxon>Bivalvia</taxon>
        <taxon>Autobranchia</taxon>
        <taxon>Heteroconchia</taxon>
        <taxon>Euheterodonta</taxon>
        <taxon>Imparidentia</taxon>
        <taxon>Neoheterodontei</taxon>
        <taxon>Myida</taxon>
        <taxon>Dreissenoidea</taxon>
        <taxon>Dreissenidae</taxon>
        <taxon>Dreissena</taxon>
    </lineage>
</organism>
<name>A0A9D4LQB7_DREPO</name>
<keyword evidence="2" id="KW-1185">Reference proteome</keyword>
<comment type="caution">
    <text evidence="1">The sequence shown here is derived from an EMBL/GenBank/DDBJ whole genome shotgun (WGS) entry which is preliminary data.</text>
</comment>
<protein>
    <submittedName>
        <fullName evidence="1">Uncharacterized protein</fullName>
    </submittedName>
</protein>
<proteinExistence type="predicted"/>
<evidence type="ECO:0000313" key="2">
    <source>
        <dbReference type="Proteomes" id="UP000828390"/>
    </source>
</evidence>
<reference evidence="1" key="1">
    <citation type="journal article" date="2019" name="bioRxiv">
        <title>The Genome of the Zebra Mussel, Dreissena polymorpha: A Resource for Invasive Species Research.</title>
        <authorList>
            <person name="McCartney M.A."/>
            <person name="Auch B."/>
            <person name="Kono T."/>
            <person name="Mallez S."/>
            <person name="Zhang Y."/>
            <person name="Obille A."/>
            <person name="Becker A."/>
            <person name="Abrahante J.E."/>
            <person name="Garbe J."/>
            <person name="Badalamenti J.P."/>
            <person name="Herman A."/>
            <person name="Mangelson H."/>
            <person name="Liachko I."/>
            <person name="Sullivan S."/>
            <person name="Sone E.D."/>
            <person name="Koren S."/>
            <person name="Silverstein K.A.T."/>
            <person name="Beckman K.B."/>
            <person name="Gohl D.M."/>
        </authorList>
    </citation>
    <scope>NUCLEOTIDE SEQUENCE</scope>
    <source>
        <strain evidence="1">Duluth1</strain>
        <tissue evidence="1">Whole animal</tissue>
    </source>
</reference>
<gene>
    <name evidence="1" type="ORF">DPMN_024788</name>
</gene>
<dbReference type="AlphaFoldDB" id="A0A9D4LQB7"/>
<accession>A0A9D4LQB7</accession>
<dbReference type="Proteomes" id="UP000828390">
    <property type="component" value="Unassembled WGS sequence"/>
</dbReference>
<reference evidence="1" key="2">
    <citation type="submission" date="2020-11" db="EMBL/GenBank/DDBJ databases">
        <authorList>
            <person name="McCartney M.A."/>
            <person name="Auch B."/>
            <person name="Kono T."/>
            <person name="Mallez S."/>
            <person name="Becker A."/>
            <person name="Gohl D.M."/>
            <person name="Silverstein K.A.T."/>
            <person name="Koren S."/>
            <person name="Bechman K.B."/>
            <person name="Herman A."/>
            <person name="Abrahante J.E."/>
            <person name="Garbe J."/>
        </authorList>
    </citation>
    <scope>NUCLEOTIDE SEQUENCE</scope>
    <source>
        <strain evidence="1">Duluth1</strain>
        <tissue evidence="1">Whole animal</tissue>
    </source>
</reference>
<evidence type="ECO:0000313" key="1">
    <source>
        <dbReference type="EMBL" id="KAH3861837.1"/>
    </source>
</evidence>
<sequence>MWTPEHWNVLRETVRTNNDVEGWHRRMNSRAGRSDLGLYVIVPFLRAEAQTVSLQVLLVSENLLTATLRKRYKDVHDRLLYAWDAYELRTGKKARRYVRRRCIIGRAVN</sequence>
<dbReference type="EMBL" id="JAIWYP010000002">
    <property type="protein sequence ID" value="KAH3861837.1"/>
    <property type="molecule type" value="Genomic_DNA"/>
</dbReference>